<comment type="caution">
    <text evidence="10">The sequence shown here is derived from an EMBL/GenBank/DDBJ whole genome shotgun (WGS) entry which is preliminary data.</text>
</comment>
<keyword evidence="2 9" id="KW-0808">Transferase</keyword>
<keyword evidence="3 9" id="KW-0547">Nucleotide-binding</keyword>
<reference evidence="10 11" key="1">
    <citation type="submission" date="2019-06" db="EMBL/GenBank/DDBJ databases">
        <title>Draft genome of C. phoceense Strain 272.</title>
        <authorList>
            <person name="Pacheco L.G.C."/>
            <person name="Barberis C.M."/>
            <person name="Almuzara M.N."/>
            <person name="Traglia G.M."/>
            <person name="Santos C.S."/>
            <person name="Rocha D.J.P.G."/>
            <person name="Aguiar E.R.G.R."/>
            <person name="Vay C.A."/>
        </authorList>
    </citation>
    <scope>NUCLEOTIDE SEQUENCE [LARGE SCALE GENOMIC DNA]</scope>
    <source>
        <strain evidence="10 11">272</strain>
    </source>
</reference>
<dbReference type="InterPro" id="IPR016064">
    <property type="entry name" value="NAD/diacylglycerol_kinase_sf"/>
</dbReference>
<dbReference type="EC" id="2.7.1.23" evidence="9"/>
<comment type="caution">
    <text evidence="9">Lacks conserved residue(s) required for the propagation of feature annotation.</text>
</comment>
<comment type="subcellular location">
    <subcellularLocation>
        <location evidence="9">Cytoplasm</location>
    </subcellularLocation>
</comment>
<gene>
    <name evidence="9" type="primary">nadK</name>
    <name evidence="10" type="ORF">EJK80_12225</name>
</gene>
<dbReference type="GO" id="GO:0003951">
    <property type="term" value="F:NAD+ kinase activity"/>
    <property type="evidence" value="ECO:0007669"/>
    <property type="project" value="UniProtKB-UniRule"/>
</dbReference>
<dbReference type="FunFam" id="2.60.200.30:FF:000007">
    <property type="entry name" value="NAD kinase"/>
    <property type="match status" value="1"/>
</dbReference>
<organism evidence="10 11">
    <name type="scientific">Corynebacterium phoceense</name>
    <dbReference type="NCBI Taxonomy" id="1686286"/>
    <lineage>
        <taxon>Bacteria</taxon>
        <taxon>Bacillati</taxon>
        <taxon>Actinomycetota</taxon>
        <taxon>Actinomycetes</taxon>
        <taxon>Mycobacteriales</taxon>
        <taxon>Corynebacteriaceae</taxon>
        <taxon>Corynebacterium</taxon>
    </lineage>
</organism>
<feature type="binding site" evidence="9">
    <location>
        <begin position="156"/>
        <end position="157"/>
    </location>
    <ligand>
        <name>NAD(+)</name>
        <dbReference type="ChEBI" id="CHEBI:57540"/>
    </ligand>
</feature>
<dbReference type="Gene3D" id="2.60.200.30">
    <property type="entry name" value="Probable inorganic polyphosphate/atp-NAD kinase, domain 2"/>
    <property type="match status" value="1"/>
</dbReference>
<dbReference type="SUPFAM" id="SSF111331">
    <property type="entry name" value="NAD kinase/diacylglycerol kinase-like"/>
    <property type="match status" value="1"/>
</dbReference>
<evidence type="ECO:0000256" key="2">
    <source>
        <dbReference type="ARBA" id="ARBA00022679"/>
    </source>
</evidence>
<dbReference type="AlphaFoldDB" id="A0A540R4C6"/>
<evidence type="ECO:0000256" key="3">
    <source>
        <dbReference type="ARBA" id="ARBA00022741"/>
    </source>
</evidence>
<feature type="binding site" evidence="9">
    <location>
        <begin position="81"/>
        <end position="82"/>
    </location>
    <ligand>
        <name>NAD(+)</name>
        <dbReference type="ChEBI" id="CHEBI:57540"/>
    </ligand>
</feature>
<feature type="binding site" evidence="9">
    <location>
        <position position="86"/>
    </location>
    <ligand>
        <name>NAD(+)</name>
        <dbReference type="ChEBI" id="CHEBI:57540"/>
    </ligand>
</feature>
<keyword evidence="7 9" id="KW-0520">NAD</keyword>
<evidence type="ECO:0000256" key="9">
    <source>
        <dbReference type="HAMAP-Rule" id="MF_00361"/>
    </source>
</evidence>
<dbReference type="PANTHER" id="PTHR20275">
    <property type="entry name" value="NAD KINASE"/>
    <property type="match status" value="1"/>
</dbReference>
<proteinExistence type="inferred from homology"/>
<evidence type="ECO:0000256" key="7">
    <source>
        <dbReference type="ARBA" id="ARBA00023027"/>
    </source>
</evidence>
<dbReference type="NCBIfam" id="NF002892">
    <property type="entry name" value="PRK03372.1"/>
    <property type="match status" value="1"/>
</dbReference>
<accession>A0A540R4C6</accession>
<dbReference type="Gene3D" id="3.40.50.10330">
    <property type="entry name" value="Probable inorganic polyphosphate/atp-NAD kinase, domain 1"/>
    <property type="match status" value="1"/>
</dbReference>
<feature type="binding site" evidence="9">
    <location>
        <position position="186"/>
    </location>
    <ligand>
        <name>NAD(+)</name>
        <dbReference type="ChEBI" id="CHEBI:57540"/>
    </ligand>
</feature>
<dbReference type="GO" id="GO:0051287">
    <property type="term" value="F:NAD binding"/>
    <property type="evidence" value="ECO:0007669"/>
    <property type="project" value="UniProtKB-ARBA"/>
</dbReference>
<evidence type="ECO:0000256" key="5">
    <source>
        <dbReference type="ARBA" id="ARBA00022840"/>
    </source>
</evidence>
<dbReference type="GO" id="GO:0005524">
    <property type="term" value="F:ATP binding"/>
    <property type="evidence" value="ECO:0007669"/>
    <property type="project" value="UniProtKB-KW"/>
</dbReference>
<dbReference type="HAMAP" id="MF_00361">
    <property type="entry name" value="NAD_kinase"/>
    <property type="match status" value="1"/>
</dbReference>
<comment type="cofactor">
    <cofactor evidence="9">
        <name>a divalent metal cation</name>
        <dbReference type="ChEBI" id="CHEBI:60240"/>
    </cofactor>
</comment>
<evidence type="ECO:0000256" key="1">
    <source>
        <dbReference type="ARBA" id="ARBA00022490"/>
    </source>
</evidence>
<keyword evidence="11" id="KW-1185">Reference proteome</keyword>
<dbReference type="PANTHER" id="PTHR20275:SF0">
    <property type="entry name" value="NAD KINASE"/>
    <property type="match status" value="1"/>
</dbReference>
<dbReference type="InterPro" id="IPR017437">
    <property type="entry name" value="ATP-NAD_kinase_PpnK-typ_C"/>
</dbReference>
<name>A0A540R4C6_9CORY</name>
<feature type="binding site" evidence="9">
    <location>
        <begin position="197"/>
        <end position="202"/>
    </location>
    <ligand>
        <name>NAD(+)</name>
        <dbReference type="ChEBI" id="CHEBI:57540"/>
    </ligand>
</feature>
<evidence type="ECO:0000256" key="8">
    <source>
        <dbReference type="ARBA" id="ARBA00047925"/>
    </source>
</evidence>
<dbReference type="GO" id="GO:0046872">
    <property type="term" value="F:metal ion binding"/>
    <property type="evidence" value="ECO:0007669"/>
    <property type="project" value="UniProtKB-UniRule"/>
</dbReference>
<comment type="function">
    <text evidence="9">Involved in the regulation of the intracellular balance of NAD and NADP, and is a key enzyme in the biosynthesis of NADP. Catalyzes specifically the phosphorylation on 2'-hydroxyl of the adenosine moiety of NAD to yield NADP.</text>
</comment>
<evidence type="ECO:0000256" key="4">
    <source>
        <dbReference type="ARBA" id="ARBA00022777"/>
    </source>
</evidence>
<dbReference type="Proteomes" id="UP000318080">
    <property type="component" value="Unassembled WGS sequence"/>
</dbReference>
<dbReference type="RefSeq" id="WP_066489232.1">
    <property type="nucleotide sequence ID" value="NZ_JANIKK010000001.1"/>
</dbReference>
<comment type="catalytic activity">
    <reaction evidence="8 9">
        <text>NAD(+) + ATP = ADP + NADP(+) + H(+)</text>
        <dbReference type="Rhea" id="RHEA:18629"/>
        <dbReference type="ChEBI" id="CHEBI:15378"/>
        <dbReference type="ChEBI" id="CHEBI:30616"/>
        <dbReference type="ChEBI" id="CHEBI:57540"/>
        <dbReference type="ChEBI" id="CHEBI:58349"/>
        <dbReference type="ChEBI" id="CHEBI:456216"/>
        <dbReference type="EC" id="2.7.1.23"/>
    </reaction>
</comment>
<keyword evidence="6 9" id="KW-0521">NADP</keyword>
<dbReference type="Pfam" id="PF20143">
    <property type="entry name" value="NAD_kinase_C"/>
    <property type="match status" value="1"/>
</dbReference>
<keyword evidence="5 9" id="KW-0067">ATP-binding</keyword>
<dbReference type="InterPro" id="IPR017438">
    <property type="entry name" value="ATP-NAD_kinase_N"/>
</dbReference>
<dbReference type="GO" id="GO:0019674">
    <property type="term" value="P:NAD+ metabolic process"/>
    <property type="evidence" value="ECO:0007669"/>
    <property type="project" value="InterPro"/>
</dbReference>
<feature type="active site" description="Proton acceptor" evidence="9">
    <location>
        <position position="81"/>
    </location>
</feature>
<keyword evidence="1 9" id="KW-0963">Cytoplasm</keyword>
<evidence type="ECO:0000256" key="6">
    <source>
        <dbReference type="ARBA" id="ARBA00022857"/>
    </source>
</evidence>
<evidence type="ECO:0000313" key="10">
    <source>
        <dbReference type="EMBL" id="TQE42487.1"/>
    </source>
</evidence>
<dbReference type="GO" id="GO:0005737">
    <property type="term" value="C:cytoplasm"/>
    <property type="evidence" value="ECO:0007669"/>
    <property type="project" value="UniProtKB-SubCell"/>
</dbReference>
<dbReference type="Pfam" id="PF01513">
    <property type="entry name" value="NAD_kinase"/>
    <property type="match status" value="1"/>
</dbReference>
<dbReference type="GO" id="GO:0006741">
    <property type="term" value="P:NADP+ biosynthetic process"/>
    <property type="evidence" value="ECO:0007669"/>
    <property type="project" value="UniProtKB-UniRule"/>
</dbReference>
<dbReference type="GeneID" id="79852924"/>
<dbReference type="InterPro" id="IPR002504">
    <property type="entry name" value="NADK"/>
</dbReference>
<comment type="similarity">
    <text evidence="9">Belongs to the NAD kinase family.</text>
</comment>
<dbReference type="STRING" id="1686286.GCA_900092335_01720"/>
<evidence type="ECO:0000313" key="11">
    <source>
        <dbReference type="Proteomes" id="UP000318080"/>
    </source>
</evidence>
<protein>
    <recommendedName>
        <fullName evidence="9">NAD kinase</fullName>
        <ecNumber evidence="9">2.7.1.23</ecNumber>
    </recommendedName>
    <alternativeName>
        <fullName evidence="9">ATP-dependent NAD kinase</fullName>
    </alternativeName>
</protein>
<dbReference type="EMBL" id="VHIR01000025">
    <property type="protein sequence ID" value="TQE42487.1"/>
    <property type="molecule type" value="Genomic_DNA"/>
</dbReference>
<keyword evidence="4 9" id="KW-0418">Kinase</keyword>
<sequence>MTATPDRTQDAQRTILLVPHTGREDNVASMRRAAELLRDAGITVRVCATPAPGVDLSGLDLVPHEPASAEGCEMVLVLGGDGTFLRAADLAHAVDIPVLGINLGHVGFLAEWEAESLEQAIERVISRTYRIEDRMTLDVVVYDRAGKEIGRSWALNEASVESLDHSGVLDAVLEIDARPVSSFGCDGVLISSPTGSTAYAFSAGGPVLWPELDAILVVPNNAHALFTKPLVVSPQSRVAVESESSTSEAQVSMDGFRRLDMPAGARVEAVKGERPVRWVRLDNQPFTDRLVSKLRLPVAGWRGPQRGGDDYSV</sequence>